<evidence type="ECO:0000256" key="6">
    <source>
        <dbReference type="ARBA" id="ARBA00022737"/>
    </source>
</evidence>
<evidence type="ECO:0000256" key="7">
    <source>
        <dbReference type="ARBA" id="ARBA00022982"/>
    </source>
</evidence>
<keyword evidence="7" id="KW-0249">Electron transport</keyword>
<keyword evidence="4" id="KW-0813">Transport</keyword>
<dbReference type="Proteomes" id="UP000053766">
    <property type="component" value="Unassembled WGS sequence"/>
</dbReference>
<keyword evidence="9" id="KW-1015">Disulfide bond</keyword>
<dbReference type="OrthoDB" id="276296at2759"/>
<proteinExistence type="inferred from homology"/>
<evidence type="ECO:0000256" key="1">
    <source>
        <dbReference type="ARBA" id="ARBA00003195"/>
    </source>
</evidence>
<evidence type="ECO:0000256" key="4">
    <source>
        <dbReference type="ARBA" id="ARBA00022448"/>
    </source>
</evidence>
<dbReference type="PANTHER" id="PTHR13344">
    <property type="entry name" value="NADH-UBIQUINONE OXIDOREDUCTASE"/>
    <property type="match status" value="1"/>
</dbReference>
<evidence type="ECO:0000256" key="3">
    <source>
        <dbReference type="ARBA" id="ARBA00010705"/>
    </source>
</evidence>
<keyword evidence="6" id="KW-0677">Repeat</keyword>
<evidence type="ECO:0000313" key="11">
    <source>
        <dbReference type="Proteomes" id="UP000053766"/>
    </source>
</evidence>
<dbReference type="STRING" id="29172.A0A0D8XP62"/>
<evidence type="ECO:0000313" key="10">
    <source>
        <dbReference type="EMBL" id="KJH46423.1"/>
    </source>
</evidence>
<reference evidence="10 11" key="1">
    <citation type="submission" date="2013-11" db="EMBL/GenBank/DDBJ databases">
        <title>Draft genome of the bovine lungworm Dictyocaulus viviparus.</title>
        <authorList>
            <person name="Mitreva M."/>
        </authorList>
    </citation>
    <scope>NUCLEOTIDE SEQUENCE [LARGE SCALE GENOMIC DNA]</scope>
    <source>
        <strain evidence="10 11">HannoverDv2000</strain>
    </source>
</reference>
<comment type="similarity">
    <text evidence="3">Belongs to the complex I NDUFA8 subunit family.</text>
</comment>
<dbReference type="GO" id="GO:0006120">
    <property type="term" value="P:mitochondrial electron transport, NADH to ubiquinone"/>
    <property type="evidence" value="ECO:0007669"/>
    <property type="project" value="InterPro"/>
</dbReference>
<keyword evidence="8" id="KW-0496">Mitochondrion</keyword>
<accession>A0A0D8XP62</accession>
<keyword evidence="11" id="KW-1185">Reference proteome</keyword>
<comment type="subcellular location">
    <subcellularLocation>
        <location evidence="2">Mitochondrion</location>
    </subcellularLocation>
</comment>
<name>A0A0D8XP62_DICVI</name>
<organism evidence="10 11">
    <name type="scientific">Dictyocaulus viviparus</name>
    <name type="common">Bovine lungworm</name>
    <dbReference type="NCBI Taxonomy" id="29172"/>
    <lineage>
        <taxon>Eukaryota</taxon>
        <taxon>Metazoa</taxon>
        <taxon>Ecdysozoa</taxon>
        <taxon>Nematoda</taxon>
        <taxon>Chromadorea</taxon>
        <taxon>Rhabditida</taxon>
        <taxon>Rhabditina</taxon>
        <taxon>Rhabditomorpha</taxon>
        <taxon>Strongyloidea</taxon>
        <taxon>Metastrongylidae</taxon>
        <taxon>Dictyocaulus</taxon>
    </lineage>
</organism>
<dbReference type="AlphaFoldDB" id="A0A0D8XP62"/>
<dbReference type="GO" id="GO:0005739">
    <property type="term" value="C:mitochondrion"/>
    <property type="evidence" value="ECO:0007669"/>
    <property type="project" value="UniProtKB-SubCell"/>
</dbReference>
<evidence type="ECO:0000256" key="2">
    <source>
        <dbReference type="ARBA" id="ARBA00004173"/>
    </source>
</evidence>
<dbReference type="PANTHER" id="PTHR13344:SF0">
    <property type="entry name" value="NADH DEHYDROGENASE [UBIQUINONE] 1 ALPHA SUBCOMPLEX SUBUNIT 8"/>
    <property type="match status" value="1"/>
</dbReference>
<sequence length="103" mass="11478">MAMSHDVILPSDEELTVPQEITLSTPWLKAVAPYMAKHCENVINEFMLRRKELQDPRKTLKEGAAVTACGIQFLQSLKKSCLNETDKLGNCIDNGSAKLYISP</sequence>
<evidence type="ECO:0000256" key="9">
    <source>
        <dbReference type="ARBA" id="ARBA00023157"/>
    </source>
</evidence>
<dbReference type="InterPro" id="IPR016680">
    <property type="entry name" value="NDUFA8"/>
</dbReference>
<gene>
    <name evidence="10" type="ORF">DICVIV_07497</name>
</gene>
<reference evidence="11" key="2">
    <citation type="journal article" date="2016" name="Sci. Rep.">
        <title>Dictyocaulus viviparus genome, variome and transcriptome elucidate lungworm biology and support future intervention.</title>
        <authorList>
            <person name="McNulty S.N."/>
            <person name="Strube C."/>
            <person name="Rosa B.A."/>
            <person name="Martin J.C."/>
            <person name="Tyagi R."/>
            <person name="Choi Y.J."/>
            <person name="Wang Q."/>
            <person name="Hallsworth Pepin K."/>
            <person name="Zhang X."/>
            <person name="Ozersky P."/>
            <person name="Wilson R.K."/>
            <person name="Sternberg P.W."/>
            <person name="Gasser R.B."/>
            <person name="Mitreva M."/>
        </authorList>
    </citation>
    <scope>NUCLEOTIDE SEQUENCE [LARGE SCALE GENOMIC DNA]</scope>
    <source>
        <strain evidence="11">HannoverDv2000</strain>
    </source>
</reference>
<evidence type="ECO:0000256" key="5">
    <source>
        <dbReference type="ARBA" id="ARBA00022660"/>
    </source>
</evidence>
<evidence type="ECO:0000256" key="8">
    <source>
        <dbReference type="ARBA" id="ARBA00023128"/>
    </source>
</evidence>
<keyword evidence="5" id="KW-0679">Respiratory chain</keyword>
<protein>
    <submittedName>
        <fullName evidence="10">Uncharacterized protein</fullName>
    </submittedName>
</protein>
<dbReference type="EMBL" id="KN716353">
    <property type="protein sequence ID" value="KJH46423.1"/>
    <property type="molecule type" value="Genomic_DNA"/>
</dbReference>
<comment type="function">
    <text evidence="1">Accessory subunit of the mitochondrial membrane respiratory chain NADH dehydrogenase (Complex I), that is believed not to be involved in catalysis. Complex I functions in the transfer of electrons from NADH to the respiratory chain. The immediate electron acceptor for the enzyme is believed to be ubiquinone.</text>
</comment>